<dbReference type="Pfam" id="PF07228">
    <property type="entry name" value="SpoIIE"/>
    <property type="match status" value="1"/>
</dbReference>
<dbReference type="PANTHER" id="PTHR35801:SF1">
    <property type="entry name" value="PHOSPHOSERINE PHOSPHATASE RSBX"/>
    <property type="match status" value="1"/>
</dbReference>
<sequence>MGEPLTDPSVPPTLAVRIDHYSAVYVAARAARQLAERSGLPGALPDQAAVIASELGSNLAKHATDGVLYLQPLPTGGGLEVLAADRGPGMPELERCLADGFSTTGTLGAGLGAVRRMASHFSIRSGAAEGTLACARLRAPDQLAACDEEVGAVCLPADGEQESGDACTVIDTDDCRTAMVVDGLGHGPAAAEAAQTALRAFRRVPDAPLPDVLTTVHRALRRTRGAAVGLLRLHEGRGEYCGVGNIRVLTLGPEGVHHRLTGRPGIAGLQLPAGGRVSDLALDPVGVVVLHTDGIDHRWSQAPPRFTRRLPPPLLAASLAHGHRITRDDATVLAATPR</sequence>
<dbReference type="InterPro" id="IPR036457">
    <property type="entry name" value="PPM-type-like_dom_sf"/>
</dbReference>
<dbReference type="InterPro" id="IPR036890">
    <property type="entry name" value="HATPase_C_sf"/>
</dbReference>
<reference evidence="2 3" key="1">
    <citation type="journal article" date="2019" name="Int. J. Syst. Evol. Microbiol.">
        <title>The Global Catalogue of Microorganisms (GCM) 10K type strain sequencing project: providing services to taxonomists for standard genome sequencing and annotation.</title>
        <authorList>
            <consortium name="The Broad Institute Genomics Platform"/>
            <consortium name="The Broad Institute Genome Sequencing Center for Infectious Disease"/>
            <person name="Wu L."/>
            <person name="Ma J."/>
        </authorList>
    </citation>
    <scope>NUCLEOTIDE SEQUENCE [LARGE SCALE GENOMIC DNA]</scope>
    <source>
        <strain evidence="2 3">JCM 4805</strain>
    </source>
</reference>
<dbReference type="EMBL" id="BAAABY010000023">
    <property type="protein sequence ID" value="GAA0462395.1"/>
    <property type="molecule type" value="Genomic_DNA"/>
</dbReference>
<dbReference type="InterPro" id="IPR039248">
    <property type="entry name" value="Ptase_RsbX"/>
</dbReference>
<evidence type="ECO:0000313" key="2">
    <source>
        <dbReference type="EMBL" id="GAA0462395.1"/>
    </source>
</evidence>
<dbReference type="SUPFAM" id="SSF55874">
    <property type="entry name" value="ATPase domain of HSP90 chaperone/DNA topoisomerase II/histidine kinase"/>
    <property type="match status" value="1"/>
</dbReference>
<dbReference type="PANTHER" id="PTHR35801">
    <property type="entry name" value="PHOSPHOSERINE PHOSPHATASE RSBX"/>
    <property type="match status" value="1"/>
</dbReference>
<name>A0ABN0ZXM5_9ACTN</name>
<protein>
    <submittedName>
        <fullName evidence="2">SpoIIE family protein phosphatase</fullName>
    </submittedName>
</protein>
<feature type="domain" description="PPM-type phosphatase" evidence="1">
    <location>
        <begin position="148"/>
        <end position="337"/>
    </location>
</feature>
<organism evidence="2 3">
    <name type="scientific">Streptomyces olivaceiscleroticus</name>
    <dbReference type="NCBI Taxonomy" id="68245"/>
    <lineage>
        <taxon>Bacteria</taxon>
        <taxon>Bacillati</taxon>
        <taxon>Actinomycetota</taxon>
        <taxon>Actinomycetes</taxon>
        <taxon>Kitasatosporales</taxon>
        <taxon>Streptomycetaceae</taxon>
        <taxon>Streptomyces</taxon>
    </lineage>
</organism>
<dbReference type="Gene3D" id="3.30.565.10">
    <property type="entry name" value="Histidine kinase-like ATPase, C-terminal domain"/>
    <property type="match status" value="1"/>
</dbReference>
<dbReference type="Proteomes" id="UP001500909">
    <property type="component" value="Unassembled WGS sequence"/>
</dbReference>
<dbReference type="SMART" id="SM00331">
    <property type="entry name" value="PP2C_SIG"/>
    <property type="match status" value="1"/>
</dbReference>
<gene>
    <name evidence="2" type="ORF">GCM10010361_27780</name>
</gene>
<dbReference type="SUPFAM" id="SSF81606">
    <property type="entry name" value="PP2C-like"/>
    <property type="match status" value="1"/>
</dbReference>
<dbReference type="InterPro" id="IPR003594">
    <property type="entry name" value="HATPase_dom"/>
</dbReference>
<evidence type="ECO:0000313" key="3">
    <source>
        <dbReference type="Proteomes" id="UP001500909"/>
    </source>
</evidence>
<keyword evidence="3" id="KW-1185">Reference proteome</keyword>
<dbReference type="Pfam" id="PF13581">
    <property type="entry name" value="HATPase_c_2"/>
    <property type="match status" value="1"/>
</dbReference>
<comment type="caution">
    <text evidence="2">The sequence shown here is derived from an EMBL/GenBank/DDBJ whole genome shotgun (WGS) entry which is preliminary data.</text>
</comment>
<dbReference type="InterPro" id="IPR001932">
    <property type="entry name" value="PPM-type_phosphatase-like_dom"/>
</dbReference>
<evidence type="ECO:0000259" key="1">
    <source>
        <dbReference type="SMART" id="SM00331"/>
    </source>
</evidence>
<dbReference type="Gene3D" id="3.60.40.10">
    <property type="entry name" value="PPM-type phosphatase domain"/>
    <property type="match status" value="1"/>
</dbReference>
<accession>A0ABN0ZXM5</accession>
<proteinExistence type="predicted"/>